<proteinExistence type="predicted"/>
<dbReference type="KEGG" id="vg:3238823"/>
<protein>
    <recommendedName>
        <fullName evidence="4">Ser-rich protein</fullName>
    </recommendedName>
</protein>
<evidence type="ECO:0000313" key="3">
    <source>
        <dbReference type="Proteomes" id="UP000203537"/>
    </source>
</evidence>
<sequence length="121" mass="13433">MADRKQSTYKKPSEQDMSSLVRAFRKLSPTKRQYFELTKSDSTSSVSSASSFASNSSVSMTPLQKSSSSSKCQSAGPQPGTSGMKDKDTKKEKELLQKLEKNVKDTSKTLNEYVAIHNRKK</sequence>
<dbReference type="Proteomes" id="UP000203537">
    <property type="component" value="Genome"/>
</dbReference>
<evidence type="ECO:0000256" key="1">
    <source>
        <dbReference type="SAM" id="MobiDB-lite"/>
    </source>
</evidence>
<evidence type="ECO:0000313" key="2">
    <source>
        <dbReference type="EMBL" id="CAG24027.1"/>
    </source>
</evidence>
<feature type="compositionally biased region" description="Low complexity" evidence="1">
    <location>
        <begin position="40"/>
        <end position="74"/>
    </location>
</feature>
<dbReference type="EMBL" id="AJ632330">
    <property type="protein sequence ID" value="CAG24027.1"/>
    <property type="molecule type" value="Genomic_DNA"/>
</dbReference>
<gene>
    <name evidence="2" type="ORF">CcBV_32.1</name>
</gene>
<accession>Q5ZNU7</accession>
<organism evidence="2 3">
    <name type="scientific">Bracoviriform congregatae</name>
    <dbReference type="NCBI Taxonomy" id="39640"/>
    <lineage>
        <taxon>Viruses</taxon>
        <taxon>Viruses incertae sedis</taxon>
        <taxon>Polydnaviriformidae</taxon>
        <taxon>Bracoviriform</taxon>
    </lineage>
</organism>
<feature type="region of interest" description="Disordered" evidence="1">
    <location>
        <begin position="1"/>
        <end position="25"/>
    </location>
</feature>
<dbReference type="GeneID" id="3238823"/>
<feature type="region of interest" description="Disordered" evidence="1">
    <location>
        <begin position="37"/>
        <end position="95"/>
    </location>
</feature>
<dbReference type="RefSeq" id="YP_184888.1">
    <property type="nucleotide sequence ID" value="NC_006659.1"/>
</dbReference>
<reference evidence="2 3" key="1">
    <citation type="journal article" date="2004" name="Science">
        <title>Genome sequence of a polydnavirus: insights into symbiotic virus evolution.</title>
        <authorList>
            <person name="Espagne E."/>
            <person name="Dupuy C."/>
            <person name="Huguet E."/>
            <person name="Cattolico L."/>
            <person name="Provost B."/>
            <person name="Martins N."/>
            <person name="Poirie M."/>
            <person name="Periquet G."/>
            <person name="Drezen J.M."/>
        </authorList>
    </citation>
    <scope>NUCLEOTIDE SEQUENCE [LARGE SCALE GENOMIC DNA]</scope>
</reference>
<evidence type="ECO:0008006" key="4">
    <source>
        <dbReference type="Google" id="ProtNLM"/>
    </source>
</evidence>
<feature type="compositionally biased region" description="Basic and acidic residues" evidence="1">
    <location>
        <begin position="84"/>
        <end position="95"/>
    </location>
</feature>
<name>Q5ZNU7_9VIRU</name>
<feature type="compositionally biased region" description="Basic and acidic residues" evidence="1">
    <location>
        <begin position="1"/>
        <end position="14"/>
    </location>
</feature>